<gene>
    <name evidence="1" type="ORF">MetMK1DRAFT_00018260</name>
</gene>
<proteinExistence type="predicted"/>
<protein>
    <submittedName>
        <fullName evidence="1">Uncharacterized protein</fullName>
    </submittedName>
</protein>
<dbReference type="HOGENOM" id="CLU_2243911_0_0_2"/>
<dbReference type="AlphaFoldDB" id="H2C5K3"/>
<sequence length="104" mass="11510">MKKRKQVVEKVIKVFNPHLMTGSAHEGGGVKVLKVNARYLEGGEVLLERDSIAPLNLARKVDGRVVVFPSTSPNDLRVTVYDPLRGVPVAELEVIKSKEKLRHG</sequence>
<organism evidence="1 2">
    <name type="scientific">Metallosphaera yellowstonensis MK1</name>
    <dbReference type="NCBI Taxonomy" id="671065"/>
    <lineage>
        <taxon>Archaea</taxon>
        <taxon>Thermoproteota</taxon>
        <taxon>Thermoprotei</taxon>
        <taxon>Sulfolobales</taxon>
        <taxon>Sulfolobaceae</taxon>
        <taxon>Metallosphaera</taxon>
    </lineage>
</organism>
<evidence type="ECO:0000313" key="1">
    <source>
        <dbReference type="EMBL" id="EHP69080.1"/>
    </source>
</evidence>
<evidence type="ECO:0000313" key="2">
    <source>
        <dbReference type="Proteomes" id="UP000003980"/>
    </source>
</evidence>
<dbReference type="eggNOG" id="arCOG08402">
    <property type="taxonomic scope" value="Archaea"/>
</dbReference>
<name>H2C5K3_9CREN</name>
<keyword evidence="2" id="KW-1185">Reference proteome</keyword>
<reference evidence="1 2" key="1">
    <citation type="submission" date="2012-01" db="EMBL/GenBank/DDBJ databases">
        <title>Improved High-Quality Draft sequence of Metallosphaera yellowstonensis MK1.</title>
        <authorList>
            <consortium name="US DOE Joint Genome Institute"/>
            <person name="Lucas S."/>
            <person name="Han J."/>
            <person name="Cheng J.-F."/>
            <person name="Goodwin L."/>
            <person name="Pitluck S."/>
            <person name="Peters L."/>
            <person name="Teshima H."/>
            <person name="Detter J.C."/>
            <person name="Han C."/>
            <person name="Tapia R."/>
            <person name="Land M."/>
            <person name="Hauser L."/>
            <person name="Kyrpides N."/>
            <person name="Kozubal M."/>
            <person name="Macur R.E."/>
            <person name="Jay Z."/>
            <person name="Inskeep W."/>
            <person name="Woyke T."/>
        </authorList>
    </citation>
    <scope>NUCLEOTIDE SEQUENCE [LARGE SCALE GENOMIC DNA]</scope>
    <source>
        <strain evidence="1 2">MK1</strain>
    </source>
</reference>
<dbReference type="Proteomes" id="UP000003980">
    <property type="component" value="Unassembled WGS sequence"/>
</dbReference>
<dbReference type="EMBL" id="JH597768">
    <property type="protein sequence ID" value="EHP69080.1"/>
    <property type="molecule type" value="Genomic_DNA"/>
</dbReference>
<accession>H2C5K3</accession>